<reference evidence="2" key="1">
    <citation type="submission" date="2020-07" db="EMBL/GenBank/DDBJ databases">
        <title>Multicomponent nature underlies the extraordinary mechanical properties of spider dragline silk.</title>
        <authorList>
            <person name="Kono N."/>
            <person name="Nakamura H."/>
            <person name="Mori M."/>
            <person name="Yoshida Y."/>
            <person name="Ohtoshi R."/>
            <person name="Malay A.D."/>
            <person name="Moran D.A.P."/>
            <person name="Tomita M."/>
            <person name="Numata K."/>
            <person name="Arakawa K."/>
        </authorList>
    </citation>
    <scope>NUCLEOTIDE SEQUENCE</scope>
</reference>
<dbReference type="Proteomes" id="UP000887116">
    <property type="component" value="Unassembled WGS sequence"/>
</dbReference>
<accession>A0A8X6KTR8</accession>
<keyword evidence="1" id="KW-0732">Signal</keyword>
<dbReference type="OrthoDB" id="6425854at2759"/>
<organism evidence="2 3">
    <name type="scientific">Trichonephila clavata</name>
    <name type="common">Joro spider</name>
    <name type="synonym">Nephila clavata</name>
    <dbReference type="NCBI Taxonomy" id="2740835"/>
    <lineage>
        <taxon>Eukaryota</taxon>
        <taxon>Metazoa</taxon>
        <taxon>Ecdysozoa</taxon>
        <taxon>Arthropoda</taxon>
        <taxon>Chelicerata</taxon>
        <taxon>Arachnida</taxon>
        <taxon>Araneae</taxon>
        <taxon>Araneomorphae</taxon>
        <taxon>Entelegynae</taxon>
        <taxon>Araneoidea</taxon>
        <taxon>Nephilidae</taxon>
        <taxon>Trichonephila</taxon>
    </lineage>
</organism>
<dbReference type="EMBL" id="BMAO01002856">
    <property type="protein sequence ID" value="GFQ83806.1"/>
    <property type="molecule type" value="Genomic_DNA"/>
</dbReference>
<comment type="caution">
    <text evidence="2">The sequence shown here is derived from an EMBL/GenBank/DDBJ whole genome shotgun (WGS) entry which is preliminary data.</text>
</comment>
<feature type="signal peptide" evidence="1">
    <location>
        <begin position="1"/>
        <end position="19"/>
    </location>
</feature>
<evidence type="ECO:0000313" key="3">
    <source>
        <dbReference type="Proteomes" id="UP000887116"/>
    </source>
</evidence>
<name>A0A8X6KTR8_TRICU</name>
<feature type="chain" id="PRO_5036464136" evidence="1">
    <location>
        <begin position="20"/>
        <end position="92"/>
    </location>
</feature>
<dbReference type="AlphaFoldDB" id="A0A8X6KTR8"/>
<proteinExistence type="predicted"/>
<keyword evidence="3" id="KW-1185">Reference proteome</keyword>
<protein>
    <submittedName>
        <fullName evidence="2">TIL domain-containing protein</fullName>
    </submittedName>
</protein>
<sequence length="92" mass="10143">MKTILFLCGIAFVICSVTSDDENNNYGIDASFFKKEGLSTLCGGNQTFGSYQLCTKTCEQMKFPDDCPDVTRLSMKNITGQISDFTWICIGA</sequence>
<evidence type="ECO:0000313" key="2">
    <source>
        <dbReference type="EMBL" id="GFQ83806.1"/>
    </source>
</evidence>
<evidence type="ECO:0000256" key="1">
    <source>
        <dbReference type="SAM" id="SignalP"/>
    </source>
</evidence>
<gene>
    <name evidence="2" type="primary">NCL1_33210</name>
    <name evidence="2" type="ORF">TNCT_7181</name>
</gene>